<dbReference type="CDD" id="cd05401">
    <property type="entry name" value="NT_GlnE_GlnD_like"/>
    <property type="match status" value="2"/>
</dbReference>
<keyword evidence="1 10" id="KW-0808">Transferase</keyword>
<dbReference type="Gene3D" id="1.20.120.330">
    <property type="entry name" value="Nucleotidyltransferases domain 2"/>
    <property type="match status" value="2"/>
</dbReference>
<dbReference type="Gene3D" id="3.30.460.10">
    <property type="entry name" value="Beta Polymerase, domain 2"/>
    <property type="match status" value="2"/>
</dbReference>
<keyword evidence="3" id="KW-0547">Nucleotide-binding</keyword>
<dbReference type="PANTHER" id="PTHR30621">
    <property type="entry name" value="GLUTAMINE SYNTHETASE ADENYLYLTRANSFERASE"/>
    <property type="match status" value="1"/>
</dbReference>
<dbReference type="PANTHER" id="PTHR30621:SF0">
    <property type="entry name" value="BIFUNCTIONAL GLUTAMINE SYNTHETASE ADENYLYLTRANSFERASE_ADENYLYL-REMOVING ENZYME"/>
    <property type="match status" value="1"/>
</dbReference>
<dbReference type="OrthoDB" id="9759366at2"/>
<feature type="compositionally biased region" description="Polar residues" evidence="7">
    <location>
        <begin position="383"/>
        <end position="398"/>
    </location>
</feature>
<evidence type="ECO:0000313" key="11">
    <source>
        <dbReference type="Proteomes" id="UP000319817"/>
    </source>
</evidence>
<gene>
    <name evidence="10" type="primary">glnE</name>
    <name evidence="10" type="ORF">K239x_23600</name>
</gene>
<evidence type="ECO:0000256" key="6">
    <source>
        <dbReference type="ARBA" id="ARBA00023268"/>
    </source>
</evidence>
<dbReference type="InterPro" id="IPR005190">
    <property type="entry name" value="GlnE_rpt_dom"/>
</dbReference>
<feature type="region of interest" description="Disordered" evidence="7">
    <location>
        <begin position="378"/>
        <end position="402"/>
    </location>
</feature>
<dbReference type="SUPFAM" id="SSF81593">
    <property type="entry name" value="Nucleotidyltransferase substrate binding subunit/domain"/>
    <property type="match status" value="2"/>
</dbReference>
<evidence type="ECO:0000259" key="9">
    <source>
        <dbReference type="Pfam" id="PF08335"/>
    </source>
</evidence>
<evidence type="ECO:0000256" key="3">
    <source>
        <dbReference type="ARBA" id="ARBA00022741"/>
    </source>
</evidence>
<keyword evidence="6" id="KW-0511">Multifunctional enzyme</keyword>
<dbReference type="GO" id="GO:0000820">
    <property type="term" value="P:regulation of glutamine family amino acid metabolic process"/>
    <property type="evidence" value="ECO:0007669"/>
    <property type="project" value="TreeGrafter"/>
</dbReference>
<keyword evidence="11" id="KW-1185">Reference proteome</keyword>
<reference evidence="10 11" key="1">
    <citation type="submission" date="2019-02" db="EMBL/GenBank/DDBJ databases">
        <title>Deep-cultivation of Planctomycetes and their phenomic and genomic characterization uncovers novel biology.</title>
        <authorList>
            <person name="Wiegand S."/>
            <person name="Jogler M."/>
            <person name="Boedeker C."/>
            <person name="Pinto D."/>
            <person name="Vollmers J."/>
            <person name="Rivas-Marin E."/>
            <person name="Kohn T."/>
            <person name="Peeters S.H."/>
            <person name="Heuer A."/>
            <person name="Rast P."/>
            <person name="Oberbeckmann S."/>
            <person name="Bunk B."/>
            <person name="Jeske O."/>
            <person name="Meyerdierks A."/>
            <person name="Storesund J.E."/>
            <person name="Kallscheuer N."/>
            <person name="Luecker S."/>
            <person name="Lage O.M."/>
            <person name="Pohl T."/>
            <person name="Merkel B.J."/>
            <person name="Hornburger P."/>
            <person name="Mueller R.-W."/>
            <person name="Bruemmer F."/>
            <person name="Labrenz M."/>
            <person name="Spormann A.M."/>
            <person name="Op den Camp H."/>
            <person name="Overmann J."/>
            <person name="Amann R."/>
            <person name="Jetten M.S.M."/>
            <person name="Mascher T."/>
            <person name="Medema M.H."/>
            <person name="Devos D.P."/>
            <person name="Kaster A.-K."/>
            <person name="Ovreas L."/>
            <person name="Rohde M."/>
            <person name="Galperin M.Y."/>
            <person name="Jogler C."/>
        </authorList>
    </citation>
    <scope>NUCLEOTIDE SEQUENCE [LARGE SCALE GENOMIC DNA]</scope>
    <source>
        <strain evidence="10 11">K23_9</strain>
    </source>
</reference>
<dbReference type="EC" id="2.7.7.42" evidence="10"/>
<dbReference type="Pfam" id="PF08335">
    <property type="entry name" value="GlnD_UR_UTase"/>
    <property type="match status" value="2"/>
</dbReference>
<proteinExistence type="predicted"/>
<accession>A0A517NTF2</accession>
<evidence type="ECO:0000313" key="10">
    <source>
        <dbReference type="EMBL" id="QDT10404.1"/>
    </source>
</evidence>
<keyword evidence="10" id="KW-0436">Ligase</keyword>
<dbReference type="Proteomes" id="UP000319817">
    <property type="component" value="Chromosome"/>
</dbReference>
<dbReference type="GO" id="GO:0005524">
    <property type="term" value="F:ATP binding"/>
    <property type="evidence" value="ECO:0007669"/>
    <property type="project" value="UniProtKB-KW"/>
</dbReference>
<sequence>MQIYSAMDSAENEPSSEPQAGADALEWLDDVGFRRIDQAGEYWLAIFRCGVSADLLDTLRRRLQDHFGDFDDPDAVLENLSGFVVASRSPIALLALFERDESALLSLLHVFATSQTLSQFLIDDPEGFDLMRASDGLPAQRRFLVDELVAEMRTVEDRPRAAKTIKSFVHRELVRIAYGEFVRNMSPDQTGRQLAWVADAAIESALEFASRDCQSRLGQPQRSDGGIPRVTVLGLSNYGGLELNYAARLDVVFLYDAIDEKNPSHQAYYRELTELTIELVGGPMDPTATDEPCLGFGCHLTSGPHGNQSLICSVGEAVDELESRNRTWQRMAFAKGRVVAGDEDVGTAFLQRAQPWIYHRFISHSDFDDVRVLRHKLERRTSKSTGGKSSADGQPSARQSHDVLRTAGGRRDIELTVQFLQLLHGAECPSVREANTTDALIALEKEGCLLHAESELLTINYARLCRLHHQLSVMFGKDTSVLPNDETMFRHLAWRLGMRLEDRPVGDGERFRKQLDDAFEMNGTVINHLMIDAPSVETLDSNGERVRQSIETELLLDVDASDELIAATLKQHGINDPRGAMENLRALSVESVRFLSPRRCRHFLAAIAPSLLTQIAKTPFPDQTLRSLVDVTDSLGAKATLWELLGANPPTMDLMVRLCASAEYLRRILIENPGMIDELIDSLLMNRLPSGDRLDAQSIELCRGADEVDLILKGFKNSAHLTIGVRDILNKESIESTHQALSDTAEAVVRRVIESEQDRLSQQYGDPVDETGQPVELLALALGKFGGREPNYHSDLDVIFLYSGKGETQRRVGGPRRTVPNHQFFNQLSERVISRIDRGDRVGQLYELDGRLRPTGDEGTLAVSIEDFLKRFEHDVAPLWQRLALCKARSISGSRRLRQSMDANIKKLIIQTRWHANMATEIRSMRMRMQETASPDNLKRAEGGTVDVDIIAQTLTLRHASESPDSIRQGTVAALDAMAAAGIVADSQAIELTNSYRTLRRIESRLRLLNTDRRHELPHDDRSQRNLAFLLGESEPAMIAAQSKQARHSIRKLFDEIFDSLSDG</sequence>
<evidence type="ECO:0000256" key="7">
    <source>
        <dbReference type="SAM" id="MobiDB-lite"/>
    </source>
</evidence>
<protein>
    <submittedName>
        <fullName evidence="10">Glutamate-ammonia-ligase adenylyltransferase</fullName>
        <ecNumber evidence="10">2.7.7.42</ecNumber>
    </submittedName>
</protein>
<evidence type="ECO:0000259" key="8">
    <source>
        <dbReference type="Pfam" id="PF03710"/>
    </source>
</evidence>
<organism evidence="10 11">
    <name type="scientific">Stieleria marina</name>
    <dbReference type="NCBI Taxonomy" id="1930275"/>
    <lineage>
        <taxon>Bacteria</taxon>
        <taxon>Pseudomonadati</taxon>
        <taxon>Planctomycetota</taxon>
        <taxon>Planctomycetia</taxon>
        <taxon>Pirellulales</taxon>
        <taxon>Pirellulaceae</taxon>
        <taxon>Stieleria</taxon>
    </lineage>
</organism>
<dbReference type="EMBL" id="CP036526">
    <property type="protein sequence ID" value="QDT10404.1"/>
    <property type="molecule type" value="Genomic_DNA"/>
</dbReference>
<dbReference type="InterPro" id="IPR043519">
    <property type="entry name" value="NT_sf"/>
</dbReference>
<feature type="domain" description="PII-uridylyltransferase/Glutamine-synthetase adenylyltransferase" evidence="9">
    <location>
        <begin position="925"/>
        <end position="1058"/>
    </location>
</feature>
<keyword evidence="5" id="KW-0460">Magnesium</keyword>
<dbReference type="GO" id="GO:0016874">
    <property type="term" value="F:ligase activity"/>
    <property type="evidence" value="ECO:0007669"/>
    <property type="project" value="UniProtKB-KW"/>
</dbReference>
<evidence type="ECO:0000256" key="5">
    <source>
        <dbReference type="ARBA" id="ARBA00022842"/>
    </source>
</evidence>
<dbReference type="GO" id="GO:0008882">
    <property type="term" value="F:[glutamate-ammonia-ligase] adenylyltransferase activity"/>
    <property type="evidence" value="ECO:0007669"/>
    <property type="project" value="UniProtKB-EC"/>
</dbReference>
<dbReference type="GO" id="GO:0005829">
    <property type="term" value="C:cytosol"/>
    <property type="evidence" value="ECO:0007669"/>
    <property type="project" value="TreeGrafter"/>
</dbReference>
<dbReference type="Gene3D" id="1.20.120.1510">
    <property type="match status" value="1"/>
</dbReference>
<evidence type="ECO:0000256" key="4">
    <source>
        <dbReference type="ARBA" id="ARBA00022840"/>
    </source>
</evidence>
<evidence type="ECO:0000256" key="2">
    <source>
        <dbReference type="ARBA" id="ARBA00022695"/>
    </source>
</evidence>
<dbReference type="AlphaFoldDB" id="A0A517NTF2"/>
<name>A0A517NTF2_9BACT</name>
<keyword evidence="4" id="KW-0067">ATP-binding</keyword>
<dbReference type="Pfam" id="PF03710">
    <property type="entry name" value="GlnE"/>
    <property type="match status" value="2"/>
</dbReference>
<evidence type="ECO:0000256" key="1">
    <source>
        <dbReference type="ARBA" id="ARBA00022679"/>
    </source>
</evidence>
<dbReference type="SUPFAM" id="SSF81301">
    <property type="entry name" value="Nucleotidyltransferase"/>
    <property type="match status" value="2"/>
</dbReference>
<dbReference type="InterPro" id="IPR013546">
    <property type="entry name" value="PII_UdlTrfase/GS_AdlTrfase"/>
</dbReference>
<feature type="domain" description="PII-uridylyltransferase/Glutamine-synthetase adenylyltransferase" evidence="9">
    <location>
        <begin position="396"/>
        <end position="521"/>
    </location>
</feature>
<keyword evidence="2 10" id="KW-0548">Nucleotidyltransferase</keyword>
<dbReference type="InterPro" id="IPR023057">
    <property type="entry name" value="GlnE"/>
</dbReference>
<feature type="domain" description="Glutamate-ammonia ligase adenylyltransferase repeated" evidence="8">
    <location>
        <begin position="655"/>
        <end position="902"/>
    </location>
</feature>
<feature type="domain" description="Glutamate-ammonia ligase adenylyltransferase repeated" evidence="8">
    <location>
        <begin position="106"/>
        <end position="351"/>
    </location>
</feature>